<protein>
    <submittedName>
        <fullName evidence="2">Integrase_H2C2 domain-containing protein</fullName>
    </submittedName>
</protein>
<proteinExistence type="predicted"/>
<dbReference type="WBParaSite" id="EN70_3296">
    <property type="protein sequence ID" value="EN70_3296"/>
    <property type="gene ID" value="EN70_3296"/>
</dbReference>
<dbReference type="InterPro" id="IPR043502">
    <property type="entry name" value="DNA/RNA_pol_sf"/>
</dbReference>
<dbReference type="SUPFAM" id="SSF56672">
    <property type="entry name" value="DNA/RNA polymerases"/>
    <property type="match status" value="1"/>
</dbReference>
<dbReference type="Proteomes" id="UP000095285">
    <property type="component" value="Unassembled WGS sequence"/>
</dbReference>
<dbReference type="PANTHER" id="PTHR47331">
    <property type="entry name" value="PHD-TYPE DOMAIN-CONTAINING PROTEIN"/>
    <property type="match status" value="1"/>
</dbReference>
<accession>A0A1I7VJM4</accession>
<dbReference type="STRING" id="7209.A0A1I7VJM4"/>
<evidence type="ECO:0000313" key="1">
    <source>
        <dbReference type="Proteomes" id="UP000095285"/>
    </source>
</evidence>
<name>A0A1I7VJM4_LOALO</name>
<reference evidence="1" key="1">
    <citation type="submission" date="2012-04" db="EMBL/GenBank/DDBJ databases">
        <title>The Genome Sequence of Loa loa.</title>
        <authorList>
            <consortium name="The Broad Institute Genome Sequencing Platform"/>
            <consortium name="Broad Institute Genome Sequencing Center for Infectious Disease"/>
            <person name="Nutman T.B."/>
            <person name="Fink D.L."/>
            <person name="Russ C."/>
            <person name="Young S."/>
            <person name="Zeng Q."/>
            <person name="Gargeya S."/>
            <person name="Alvarado L."/>
            <person name="Berlin A."/>
            <person name="Chapman S.B."/>
            <person name="Chen Z."/>
            <person name="Freedman E."/>
            <person name="Gellesch M."/>
            <person name="Goldberg J."/>
            <person name="Griggs A."/>
            <person name="Gujja S."/>
            <person name="Heilman E.R."/>
            <person name="Heiman D."/>
            <person name="Howarth C."/>
            <person name="Mehta T."/>
            <person name="Neiman D."/>
            <person name="Pearson M."/>
            <person name="Roberts A."/>
            <person name="Saif S."/>
            <person name="Shea T."/>
            <person name="Shenoy N."/>
            <person name="Sisk P."/>
            <person name="Stolte C."/>
            <person name="Sykes S."/>
            <person name="White J."/>
            <person name="Yandava C."/>
            <person name="Haas B."/>
            <person name="Henn M.R."/>
            <person name="Nusbaum C."/>
            <person name="Birren B."/>
        </authorList>
    </citation>
    <scope>NUCLEOTIDE SEQUENCE [LARGE SCALE GENOMIC DNA]</scope>
</reference>
<organism evidence="1 2">
    <name type="scientific">Loa loa</name>
    <name type="common">Eye worm</name>
    <name type="synonym">Filaria loa</name>
    <dbReference type="NCBI Taxonomy" id="7209"/>
    <lineage>
        <taxon>Eukaryota</taxon>
        <taxon>Metazoa</taxon>
        <taxon>Ecdysozoa</taxon>
        <taxon>Nematoda</taxon>
        <taxon>Chromadorea</taxon>
        <taxon>Rhabditida</taxon>
        <taxon>Spirurina</taxon>
        <taxon>Spiruromorpha</taxon>
        <taxon>Filarioidea</taxon>
        <taxon>Onchocercidae</taxon>
        <taxon>Loa</taxon>
    </lineage>
</organism>
<dbReference type="AlphaFoldDB" id="A0A1I7VJM4"/>
<evidence type="ECO:0000313" key="2">
    <source>
        <dbReference type="WBParaSite" id="EN70_3296"/>
    </source>
</evidence>
<sequence>MDQESVIQYLPHHEVITPDKTTGLRIVHDVSAHFKGTKSLNDVLYRGPVMLPDSVEILLRFRTMRNVITADVEKAFLQLELHPVDRNYTRFLWKPMAVRLRLRLEKICTRTTLSARGTIEALEKYHEVKSFFKEAAMNIRGFLSNNENFNRGDSQTRPKFHPKFWEEILNEERWKPLIKKWPTDVIEIPRVAINSTKRMQIHIFTNASNVHMQQRYRFYLSSSAIQIKSPQYPTDRTELKRHLPRSGNTGQQTTIFLLFAKYIARTISPSLSWGYGTGNISESTVKLLSKATTRNLLVDHMACFCITHHCLPIYQSESDEKERLFAILPLIIQSKGQLTAAIACDKCHSHLVMEKD</sequence>
<reference evidence="2" key="2">
    <citation type="submission" date="2016-11" db="UniProtKB">
        <authorList>
            <consortium name="WormBaseParasite"/>
        </authorList>
    </citation>
    <scope>IDENTIFICATION</scope>
</reference>
<keyword evidence="1" id="KW-1185">Reference proteome</keyword>
<dbReference type="PANTHER" id="PTHR47331:SF1">
    <property type="entry name" value="GAG-LIKE PROTEIN"/>
    <property type="match status" value="1"/>
</dbReference>